<evidence type="ECO:0008006" key="3">
    <source>
        <dbReference type="Google" id="ProtNLM"/>
    </source>
</evidence>
<name>A0A1C3CT33_9GAMM</name>
<gene>
    <name evidence="1" type="ORF">BBP83_13170</name>
</gene>
<keyword evidence="2" id="KW-1185">Reference proteome</keyword>
<evidence type="ECO:0000313" key="1">
    <source>
        <dbReference type="EMBL" id="ODA11902.1"/>
    </source>
</evidence>
<dbReference type="InterPro" id="IPR010662">
    <property type="entry name" value="RBBP9/YdeN"/>
</dbReference>
<accession>A0A1C3CT33</accession>
<proteinExistence type="predicted"/>
<evidence type="ECO:0000313" key="2">
    <source>
        <dbReference type="Proteomes" id="UP000186553"/>
    </source>
</evidence>
<reference evidence="1 2" key="1">
    <citation type="submission" date="2016-07" db="EMBL/GenBank/DDBJ databases">
        <title>Acinetobacter sp. ANC 4603.</title>
        <authorList>
            <person name="Radolfova-Krizova L."/>
            <person name="Nemec A."/>
        </authorList>
    </citation>
    <scope>NUCLEOTIDE SEQUENCE [LARGE SCALE GENOMIC DNA]</scope>
    <source>
        <strain evidence="1 2">ANC 4603</strain>
    </source>
</reference>
<dbReference type="OrthoDB" id="9804993at2"/>
<dbReference type="Proteomes" id="UP000186553">
    <property type="component" value="Unassembled WGS sequence"/>
</dbReference>
<protein>
    <recommendedName>
        <fullName evidence="3">Serine hydrolase family protein</fullName>
    </recommendedName>
</protein>
<dbReference type="Pfam" id="PF06821">
    <property type="entry name" value="Ser_hydrolase"/>
    <property type="match status" value="1"/>
</dbReference>
<comment type="caution">
    <text evidence="1">The sequence shown here is derived from an EMBL/GenBank/DDBJ whole genome shotgun (WGS) entry which is preliminary data.</text>
</comment>
<dbReference type="RefSeq" id="WP_068889687.1">
    <property type="nucleotide sequence ID" value="NZ_CBCRUU010000017.1"/>
</dbReference>
<dbReference type="Gene3D" id="3.40.50.1820">
    <property type="entry name" value="alpha/beta hydrolase"/>
    <property type="match status" value="1"/>
</dbReference>
<dbReference type="SUPFAM" id="SSF53474">
    <property type="entry name" value="alpha/beta-Hydrolases"/>
    <property type="match status" value="1"/>
</dbReference>
<dbReference type="InterPro" id="IPR029058">
    <property type="entry name" value="AB_hydrolase_fold"/>
</dbReference>
<dbReference type="PANTHER" id="PTHR15394:SF3">
    <property type="entry name" value="SERINE HYDROLASE RBBP9"/>
    <property type="match status" value="1"/>
</dbReference>
<dbReference type="EMBL" id="MBDL01000014">
    <property type="protein sequence ID" value="ODA11902.1"/>
    <property type="molecule type" value="Genomic_DNA"/>
</dbReference>
<dbReference type="GO" id="GO:0016787">
    <property type="term" value="F:hydrolase activity"/>
    <property type="evidence" value="ECO:0007669"/>
    <property type="project" value="InterPro"/>
</dbReference>
<dbReference type="PANTHER" id="PTHR15394">
    <property type="entry name" value="SERINE HYDROLASE RBBP9"/>
    <property type="match status" value="1"/>
</dbReference>
<dbReference type="STRING" id="1891224.BBP83_13170"/>
<dbReference type="AlphaFoldDB" id="A0A1C3CT33"/>
<organism evidence="1 2">
    <name type="scientific">Acinetobacter celticus</name>
    <dbReference type="NCBI Taxonomy" id="1891224"/>
    <lineage>
        <taxon>Bacteria</taxon>
        <taxon>Pseudomonadati</taxon>
        <taxon>Pseudomonadota</taxon>
        <taxon>Gammaproteobacteria</taxon>
        <taxon>Moraxellales</taxon>
        <taxon>Moraxellaceae</taxon>
        <taxon>Acinetobacter</taxon>
    </lineage>
</organism>
<sequence length="194" mass="21929">MNSAEQKKIYIVHGYQASPNAHWFPWLGRKLQLAGHQSKRVMLAESNQPNFENWQKFLSVQIPNLDENTIIVAHDLGCLAVLHYLTARFKTTGGNIKAGIFVAGFKAPLNSTLELNEFVQQAKLDSAVLQRHMPLALSLFSSNDPIVPPPLSLQLGHFLNAQTYEIKQAGHFLQEHGYDQFQEIWELMKPLLNA</sequence>